<sequence length="116" mass="13625">MDGWCSYRLIVTAFAVILWYCMHVHATTELKSSYPVSTIAIYAPPVGQCVFLLLSLSLFFFFFIYYLWFSVWTRKAETQKHNYWRFLSTCFSTSALLVYVQAGRRLTQYCVSIPSR</sequence>
<dbReference type="AlphaFoldDB" id="G0UA85"/>
<reference evidence="2" key="1">
    <citation type="journal article" date="2012" name="Proc. Natl. Acad. Sci. U.S.A.">
        <title>Antigenic diversity is generated by distinct evolutionary mechanisms in African trypanosome species.</title>
        <authorList>
            <person name="Jackson A.P."/>
            <person name="Berry A."/>
            <person name="Aslett M."/>
            <person name="Allison H.C."/>
            <person name="Burton P."/>
            <person name="Vavrova-Anderson J."/>
            <person name="Brown R."/>
            <person name="Browne H."/>
            <person name="Corton N."/>
            <person name="Hauser H."/>
            <person name="Gamble J."/>
            <person name="Gilderthorp R."/>
            <person name="Marcello L."/>
            <person name="McQuillan J."/>
            <person name="Otto T.D."/>
            <person name="Quail M.A."/>
            <person name="Sanders M.J."/>
            <person name="van Tonder A."/>
            <person name="Ginger M.L."/>
            <person name="Field M.C."/>
            <person name="Barry J.D."/>
            <person name="Hertz-Fowler C."/>
            <person name="Berriman M."/>
        </authorList>
    </citation>
    <scope>NUCLEOTIDE SEQUENCE</scope>
    <source>
        <strain evidence="2">Y486</strain>
    </source>
</reference>
<proteinExistence type="predicted"/>
<feature type="transmembrane region" description="Helical" evidence="1">
    <location>
        <begin position="50"/>
        <end position="71"/>
    </location>
</feature>
<name>G0UA85_TRYVY</name>
<keyword evidence="1" id="KW-0812">Transmembrane</keyword>
<gene>
    <name evidence="2" type="ORF">TVY486_1102020</name>
</gene>
<organism evidence="2">
    <name type="scientific">Trypanosoma vivax (strain Y486)</name>
    <dbReference type="NCBI Taxonomy" id="1055687"/>
    <lineage>
        <taxon>Eukaryota</taxon>
        <taxon>Discoba</taxon>
        <taxon>Euglenozoa</taxon>
        <taxon>Kinetoplastea</taxon>
        <taxon>Metakinetoplastina</taxon>
        <taxon>Trypanosomatida</taxon>
        <taxon>Trypanosomatidae</taxon>
        <taxon>Trypanosoma</taxon>
        <taxon>Duttonella</taxon>
    </lineage>
</organism>
<keyword evidence="1" id="KW-0472">Membrane</keyword>
<evidence type="ECO:0000313" key="2">
    <source>
        <dbReference type="EMBL" id="CCC52717.1"/>
    </source>
</evidence>
<dbReference type="EMBL" id="HE573027">
    <property type="protein sequence ID" value="CCC52717.1"/>
    <property type="molecule type" value="Genomic_DNA"/>
</dbReference>
<dbReference type="VEuPathDB" id="TriTrypDB:TvY486_1102020"/>
<accession>G0UA85</accession>
<keyword evidence="1" id="KW-1133">Transmembrane helix</keyword>
<evidence type="ECO:0000256" key="1">
    <source>
        <dbReference type="SAM" id="Phobius"/>
    </source>
</evidence>
<feature type="transmembrane region" description="Helical" evidence="1">
    <location>
        <begin position="83"/>
        <end position="102"/>
    </location>
</feature>
<protein>
    <submittedName>
        <fullName evidence="2">Uncharacterized protein</fullName>
    </submittedName>
</protein>